<gene>
    <name evidence="1" type="ORF">SAMN00790413_04781</name>
</gene>
<evidence type="ECO:0000313" key="2">
    <source>
        <dbReference type="Proteomes" id="UP000192582"/>
    </source>
</evidence>
<name>A0A1W1ULE0_9DEIO</name>
<keyword evidence="2" id="KW-1185">Reference proteome</keyword>
<dbReference type="AlphaFoldDB" id="A0A1W1ULE0"/>
<dbReference type="EMBL" id="FWWU01000005">
    <property type="protein sequence ID" value="SMB81945.1"/>
    <property type="molecule type" value="Genomic_DNA"/>
</dbReference>
<dbReference type="Proteomes" id="UP000192582">
    <property type="component" value="Unassembled WGS sequence"/>
</dbReference>
<evidence type="ECO:0000313" key="1">
    <source>
        <dbReference type="EMBL" id="SMB81945.1"/>
    </source>
</evidence>
<protein>
    <submittedName>
        <fullName evidence="1">Uncharacterized protein</fullName>
    </submittedName>
</protein>
<accession>A0A1W1ULE0</accession>
<sequence length="119" mass="12618">MPTVEARAPALVLLLEEEASIRLETPHALVLSGLILPAVVALSEGSENAVDRAAYLLTFGLLGRVAEDLRIQEALTSFEGLTPLEQVTLAVATACRQRMGGRTNLAKIGCDSQHPVRGS</sequence>
<reference evidence="1 2" key="1">
    <citation type="submission" date="2017-04" db="EMBL/GenBank/DDBJ databases">
        <authorList>
            <person name="Afonso C.L."/>
            <person name="Miller P.J."/>
            <person name="Scott M.A."/>
            <person name="Spackman E."/>
            <person name="Goraichik I."/>
            <person name="Dimitrov K.M."/>
            <person name="Suarez D.L."/>
            <person name="Swayne D.E."/>
        </authorList>
    </citation>
    <scope>NUCLEOTIDE SEQUENCE [LARGE SCALE GENOMIC DNA]</scope>
    <source>
        <strain evidence="1 2">KR-140</strain>
    </source>
</reference>
<organism evidence="1 2">
    <name type="scientific">Deinococcus hopiensis KR-140</name>
    <dbReference type="NCBI Taxonomy" id="695939"/>
    <lineage>
        <taxon>Bacteria</taxon>
        <taxon>Thermotogati</taxon>
        <taxon>Deinococcota</taxon>
        <taxon>Deinococci</taxon>
        <taxon>Deinococcales</taxon>
        <taxon>Deinococcaceae</taxon>
        <taxon>Deinococcus</taxon>
    </lineage>
</organism>
<proteinExistence type="predicted"/>